<proteinExistence type="predicted"/>
<dbReference type="EMBL" id="BMAT01012320">
    <property type="protein sequence ID" value="GFR89852.1"/>
    <property type="molecule type" value="Genomic_DNA"/>
</dbReference>
<dbReference type="Proteomes" id="UP000762676">
    <property type="component" value="Unassembled WGS sequence"/>
</dbReference>
<keyword evidence="2" id="KW-1185">Reference proteome</keyword>
<evidence type="ECO:0000313" key="1">
    <source>
        <dbReference type="EMBL" id="GFR89852.1"/>
    </source>
</evidence>
<organism evidence="1 2">
    <name type="scientific">Elysia marginata</name>
    <dbReference type="NCBI Taxonomy" id="1093978"/>
    <lineage>
        <taxon>Eukaryota</taxon>
        <taxon>Metazoa</taxon>
        <taxon>Spiralia</taxon>
        <taxon>Lophotrochozoa</taxon>
        <taxon>Mollusca</taxon>
        <taxon>Gastropoda</taxon>
        <taxon>Heterobranchia</taxon>
        <taxon>Euthyneura</taxon>
        <taxon>Panpulmonata</taxon>
        <taxon>Sacoglossa</taxon>
        <taxon>Placobranchoidea</taxon>
        <taxon>Plakobranchidae</taxon>
        <taxon>Elysia</taxon>
    </lineage>
</organism>
<dbReference type="AlphaFoldDB" id="A0AAV4GWN8"/>
<accession>A0AAV4GWN8</accession>
<gene>
    <name evidence="1" type="ORF">ElyMa_006135200</name>
</gene>
<reference evidence="1 2" key="1">
    <citation type="journal article" date="2021" name="Elife">
        <title>Chloroplast acquisition without the gene transfer in kleptoplastic sea slugs, Plakobranchus ocellatus.</title>
        <authorList>
            <person name="Maeda T."/>
            <person name="Takahashi S."/>
            <person name="Yoshida T."/>
            <person name="Shimamura S."/>
            <person name="Takaki Y."/>
            <person name="Nagai Y."/>
            <person name="Toyoda A."/>
            <person name="Suzuki Y."/>
            <person name="Arimoto A."/>
            <person name="Ishii H."/>
            <person name="Satoh N."/>
            <person name="Nishiyama T."/>
            <person name="Hasebe M."/>
            <person name="Maruyama T."/>
            <person name="Minagawa J."/>
            <person name="Obokata J."/>
            <person name="Shigenobu S."/>
        </authorList>
    </citation>
    <scope>NUCLEOTIDE SEQUENCE [LARGE SCALE GENOMIC DNA]</scope>
</reference>
<evidence type="ECO:0000313" key="2">
    <source>
        <dbReference type="Proteomes" id="UP000762676"/>
    </source>
</evidence>
<name>A0AAV4GWN8_9GAST</name>
<sequence length="138" mass="15265">MDKSTLEFVLLGVRTISTELSSSTSRVCEEVGCQRSPSFSFHRCLSHLTHSHDGLSQRISRPRLWSAFSSSVQAYPPLYCILNSPNFHFRERGIIICVWSCLPLQTCCIFDTPHAIEVDVDAVVIPPASVVGHGTTST</sequence>
<comment type="caution">
    <text evidence="1">The sequence shown here is derived from an EMBL/GenBank/DDBJ whole genome shotgun (WGS) entry which is preliminary data.</text>
</comment>
<protein>
    <submittedName>
        <fullName evidence="1">Uncharacterized protein</fullName>
    </submittedName>
</protein>